<dbReference type="GO" id="GO:0016787">
    <property type="term" value="F:hydrolase activity"/>
    <property type="evidence" value="ECO:0007669"/>
    <property type="project" value="UniProtKB-KW"/>
</dbReference>
<dbReference type="Proteomes" id="UP000675880">
    <property type="component" value="Unassembled WGS sequence"/>
</dbReference>
<keyword evidence="7" id="KW-0540">Nuclease</keyword>
<dbReference type="EMBL" id="CAJNBJ010000001">
    <property type="protein sequence ID" value="CAE6690380.1"/>
    <property type="molecule type" value="Genomic_DNA"/>
</dbReference>
<dbReference type="RefSeq" id="WP_213040125.1">
    <property type="nucleotide sequence ID" value="NZ_CAJNBJ010000001.1"/>
</dbReference>
<evidence type="ECO:0000313" key="11">
    <source>
        <dbReference type="EMBL" id="CAE6690380.1"/>
    </source>
</evidence>
<dbReference type="SMART" id="SM00533">
    <property type="entry name" value="MUTSd"/>
    <property type="match status" value="1"/>
</dbReference>
<keyword evidence="3 7" id="KW-0378">Hydrolase</keyword>
<evidence type="ECO:0000259" key="10">
    <source>
        <dbReference type="PROSITE" id="PS50828"/>
    </source>
</evidence>
<keyword evidence="5 7" id="KW-0694">RNA-binding</keyword>
<dbReference type="SMART" id="SM00463">
    <property type="entry name" value="SMR"/>
    <property type="match status" value="1"/>
</dbReference>
<keyword evidence="6 7" id="KW-0238">DNA-binding</keyword>
<evidence type="ECO:0000256" key="8">
    <source>
        <dbReference type="SAM" id="Coils"/>
    </source>
</evidence>
<dbReference type="EC" id="3.1.-.-" evidence="7"/>
<evidence type="ECO:0000313" key="12">
    <source>
        <dbReference type="Proteomes" id="UP000675880"/>
    </source>
</evidence>
<evidence type="ECO:0000256" key="6">
    <source>
        <dbReference type="ARBA" id="ARBA00023125"/>
    </source>
</evidence>
<comment type="subunit">
    <text evidence="7">Homodimer. Binds to stalled ribosomes, contacting rRNA.</text>
</comment>
<keyword evidence="2 7" id="KW-0547">Nucleotide-binding</keyword>
<dbReference type="NCBIfam" id="TIGR01069">
    <property type="entry name" value="mutS2"/>
    <property type="match status" value="1"/>
</dbReference>
<feature type="binding site" evidence="7">
    <location>
        <begin position="342"/>
        <end position="349"/>
    </location>
    <ligand>
        <name>ATP</name>
        <dbReference type="ChEBI" id="CHEBI:30616"/>
    </ligand>
</feature>
<dbReference type="SUPFAM" id="SSF48334">
    <property type="entry name" value="DNA repair protein MutS, domain III"/>
    <property type="match status" value="1"/>
</dbReference>
<dbReference type="SUPFAM" id="SSF160443">
    <property type="entry name" value="SMR domain-like"/>
    <property type="match status" value="1"/>
</dbReference>
<evidence type="ECO:0000256" key="9">
    <source>
        <dbReference type="SAM" id="MobiDB-lite"/>
    </source>
</evidence>
<dbReference type="EC" id="3.6.4.-" evidence="7"/>
<evidence type="ECO:0000256" key="3">
    <source>
        <dbReference type="ARBA" id="ARBA00022801"/>
    </source>
</evidence>
<sequence>MPSESLQVEAGNVLEWGKLLEHLASYAQSTVGAERCRAMGLEQDVEQARSRQAETTDMMRLRDGTDPFPVLRFPDVLEWLGRVAKGAALEAHELRDIALVLEVIEDVQRYLLRHQVDAPTVSALVSELGPVNEYRRLSAALKGAIEPDGSIRESASPELHRLMQRATDLKQQMRHRLDQILHSRRYEAVLQEQYFAQREGRYVVPIKAEMQGRVPGIVHDVSSSGATLFLEPRELVDLNNSIKVVDLDVEREVRRILRELSALVAPHQPALAGAVGVLGRLDAISAKAGLSQRLHASPPRLNDQGRVVLKQARHPFLVLTKEQVVPNDLAFDETVRVLIISGPNTGGKTVTLKLLGLFALMVRCGLHLPCAPESEMAIFPSVYADIGDAQDLARDLSSFSAHITQMVQLLSEVSDGVGTTGRPATAPPSRALVLLDEPVTSTDPAEGAALASALLCRLAEAGVKVVATTHYSVLKGLAQERPGFANASVEFNIETLSPTYRLILGQPGGSAAIEIAGRLGMDQAVLDDARARLQGDNRVLETLLTDLQDKQRRLSEDLAAAVAARHGAEQASQEAHELLTLLRESERDERQGLKKKLSQEFQRARAAVQATIEDLKRDQKLLKAKETKVRLVELEQAVRREVEEPEAPIPVDQLAAGDPVEVVGLGMTGTLLESPQGKKRVRLKVGEGEILASVASLAGVAKPHKAARREPVKASSVPSRRTSQTLATEDIQETLDVRGQAADDALDVVVAGLDRAVLGGSPFVRIIHGHGTGRLRTALREYLKASPYVVAFRPGDRAEGGDGVTIVELR</sequence>
<dbReference type="PANTHER" id="PTHR48466">
    <property type="entry name" value="OS10G0509000 PROTEIN-RELATED"/>
    <property type="match status" value="1"/>
</dbReference>
<comment type="function">
    <text evidence="7">Acts as a ribosome collision sensor, splitting the ribosome into its 2 subunits. Detects stalled/collided 70S ribosomes which it binds and splits by an ATP-hydrolysis driven conformational change. Acts upstream of the ribosome quality control system (RQC), a ribosome-associated complex that mediates the extraction of incompletely synthesized nascent chains from stalled ribosomes and their subsequent degradation. Probably generates substrates for RQC.</text>
</comment>
<protein>
    <recommendedName>
        <fullName evidence="7">Endonuclease MutS2</fullName>
        <ecNumber evidence="7">3.1.-.-</ecNumber>
    </recommendedName>
    <alternativeName>
        <fullName evidence="7">Ribosome-associated protein quality control-upstream factor</fullName>
        <shortName evidence="7">RQC-upstream factor</shortName>
        <shortName evidence="7">RqcU</shortName>
        <ecNumber evidence="7">3.6.4.-</ecNumber>
    </alternativeName>
</protein>
<dbReference type="InterPro" id="IPR000432">
    <property type="entry name" value="DNA_mismatch_repair_MutS_C"/>
</dbReference>
<feature type="coiled-coil region" evidence="8">
    <location>
        <begin position="530"/>
        <end position="644"/>
    </location>
</feature>
<accession>A0ABN7KFH4</accession>
<reference evidence="11 12" key="1">
    <citation type="submission" date="2021-02" db="EMBL/GenBank/DDBJ databases">
        <authorList>
            <person name="Han P."/>
        </authorList>
    </citation>
    <scope>NUCLEOTIDE SEQUENCE [LARGE SCALE GENOMIC DNA]</scope>
    <source>
        <strain evidence="11">Candidatus Nitrospira sp. ZN2</strain>
    </source>
</reference>
<dbReference type="GO" id="GO:0004519">
    <property type="term" value="F:endonuclease activity"/>
    <property type="evidence" value="ECO:0007669"/>
    <property type="project" value="UniProtKB-KW"/>
</dbReference>
<evidence type="ECO:0000256" key="1">
    <source>
        <dbReference type="ARBA" id="ARBA00022730"/>
    </source>
</evidence>
<dbReference type="InterPro" id="IPR036063">
    <property type="entry name" value="Smr_dom_sf"/>
</dbReference>
<keyword evidence="1 7" id="KW-0699">rRNA-binding</keyword>
<comment type="function">
    <text evidence="7">Endonuclease that is involved in the suppression of homologous recombination and thus may have a key role in the control of bacterial genetic diversity.</text>
</comment>
<keyword evidence="12" id="KW-1185">Reference proteome</keyword>
<evidence type="ECO:0000256" key="7">
    <source>
        <dbReference type="HAMAP-Rule" id="MF_00092"/>
    </source>
</evidence>
<dbReference type="InterPro" id="IPR007696">
    <property type="entry name" value="DNA_mismatch_repair_MutS_core"/>
</dbReference>
<organism evidence="11 12">
    <name type="scientific">Nitrospira defluvii</name>
    <dbReference type="NCBI Taxonomy" id="330214"/>
    <lineage>
        <taxon>Bacteria</taxon>
        <taxon>Pseudomonadati</taxon>
        <taxon>Nitrospirota</taxon>
        <taxon>Nitrospiria</taxon>
        <taxon>Nitrospirales</taxon>
        <taxon>Nitrospiraceae</taxon>
        <taxon>Nitrospira</taxon>
    </lineage>
</organism>
<keyword evidence="7 11" id="KW-0255">Endonuclease</keyword>
<dbReference type="SUPFAM" id="SSF52540">
    <property type="entry name" value="P-loop containing nucleoside triphosphate hydrolases"/>
    <property type="match status" value="1"/>
</dbReference>
<evidence type="ECO:0000256" key="4">
    <source>
        <dbReference type="ARBA" id="ARBA00022840"/>
    </source>
</evidence>
<dbReference type="InterPro" id="IPR036187">
    <property type="entry name" value="DNA_mismatch_repair_MutS_sf"/>
</dbReference>
<dbReference type="PROSITE" id="PS50828">
    <property type="entry name" value="SMR"/>
    <property type="match status" value="1"/>
</dbReference>
<keyword evidence="4 7" id="KW-0067">ATP-binding</keyword>
<dbReference type="InterPro" id="IPR002625">
    <property type="entry name" value="Smr_dom"/>
</dbReference>
<evidence type="ECO:0000256" key="2">
    <source>
        <dbReference type="ARBA" id="ARBA00022741"/>
    </source>
</evidence>
<dbReference type="Gene3D" id="3.40.50.300">
    <property type="entry name" value="P-loop containing nucleotide triphosphate hydrolases"/>
    <property type="match status" value="1"/>
</dbReference>
<dbReference type="HAMAP" id="MF_00092">
    <property type="entry name" value="MutS2"/>
    <property type="match status" value="1"/>
</dbReference>
<dbReference type="InterPro" id="IPR005747">
    <property type="entry name" value="MutS2"/>
</dbReference>
<comment type="caution">
    <text evidence="11">The sequence shown here is derived from an EMBL/GenBank/DDBJ whole genome shotgun (WGS) entry which is preliminary data.</text>
</comment>
<dbReference type="Gene3D" id="3.30.1370.110">
    <property type="match status" value="1"/>
</dbReference>
<proteinExistence type="inferred from homology"/>
<dbReference type="Pfam" id="PF00488">
    <property type="entry name" value="MutS_V"/>
    <property type="match status" value="1"/>
</dbReference>
<dbReference type="Pfam" id="PF01713">
    <property type="entry name" value="Smr"/>
    <property type="match status" value="1"/>
</dbReference>
<dbReference type="InterPro" id="IPR027417">
    <property type="entry name" value="P-loop_NTPase"/>
</dbReference>
<keyword evidence="8" id="KW-0175">Coiled coil</keyword>
<name>A0ABN7KFH4_9BACT</name>
<dbReference type="InterPro" id="IPR045076">
    <property type="entry name" value="MutS"/>
</dbReference>
<evidence type="ECO:0000256" key="5">
    <source>
        <dbReference type="ARBA" id="ARBA00022884"/>
    </source>
</evidence>
<feature type="domain" description="Smr" evidence="10">
    <location>
        <begin position="735"/>
        <end position="810"/>
    </location>
</feature>
<comment type="similarity">
    <text evidence="7">Belongs to the DNA mismatch repair MutS family. MutS2 subfamily.</text>
</comment>
<gene>
    <name evidence="7 11" type="primary">mutS2</name>
    <name evidence="7" type="synonym">rqcU</name>
    <name evidence="11" type="ORF">NSPZN2_10193</name>
</gene>
<dbReference type="SMART" id="SM00534">
    <property type="entry name" value="MUTSac"/>
    <property type="match status" value="1"/>
</dbReference>
<dbReference type="PIRSF" id="PIRSF005814">
    <property type="entry name" value="MutS_YshD"/>
    <property type="match status" value="1"/>
</dbReference>
<feature type="region of interest" description="Disordered" evidence="9">
    <location>
        <begin position="705"/>
        <end position="724"/>
    </location>
</feature>
<dbReference type="PANTHER" id="PTHR48466:SF2">
    <property type="entry name" value="OS10G0509000 PROTEIN"/>
    <property type="match status" value="1"/>
</dbReference>